<sequence length="51" mass="5893">MIFLQVVQLLSQACCLPLPKLSRVKAQVILLVRSYYVKKKNYKHVTVTSMI</sequence>
<keyword evidence="1" id="KW-0732">Signal</keyword>
<reference evidence="2" key="2">
    <citation type="submission" date="2021-12" db="EMBL/GenBank/DDBJ databases">
        <title>Resequencing data analysis of finger millet.</title>
        <authorList>
            <person name="Hatakeyama M."/>
            <person name="Aluri S."/>
            <person name="Balachadran M.T."/>
            <person name="Sivarajan S.R."/>
            <person name="Poveda L."/>
            <person name="Shimizu-Inatsugi R."/>
            <person name="Schlapbach R."/>
            <person name="Sreeman S.M."/>
            <person name="Shimizu K.K."/>
        </authorList>
    </citation>
    <scope>NUCLEOTIDE SEQUENCE</scope>
</reference>
<dbReference type="EMBL" id="BQKI01000001">
    <property type="protein sequence ID" value="GJM85355.1"/>
    <property type="molecule type" value="Genomic_DNA"/>
</dbReference>
<dbReference type="AlphaFoldDB" id="A0AAV5BI94"/>
<organism evidence="2 4">
    <name type="scientific">Eleusine coracana subsp. coracana</name>
    <dbReference type="NCBI Taxonomy" id="191504"/>
    <lineage>
        <taxon>Eukaryota</taxon>
        <taxon>Viridiplantae</taxon>
        <taxon>Streptophyta</taxon>
        <taxon>Embryophyta</taxon>
        <taxon>Tracheophyta</taxon>
        <taxon>Spermatophyta</taxon>
        <taxon>Magnoliopsida</taxon>
        <taxon>Liliopsida</taxon>
        <taxon>Poales</taxon>
        <taxon>Poaceae</taxon>
        <taxon>PACMAD clade</taxon>
        <taxon>Chloridoideae</taxon>
        <taxon>Cynodonteae</taxon>
        <taxon>Eleusininae</taxon>
        <taxon>Eleusine</taxon>
    </lineage>
</organism>
<gene>
    <name evidence="2" type="primary">ga01109</name>
    <name evidence="3" type="synonym">ga01796</name>
    <name evidence="2" type="ORF">PR202_ga01109</name>
    <name evidence="3" type="ORF">PR202_ga01796</name>
</gene>
<evidence type="ECO:0000313" key="3">
    <source>
        <dbReference type="EMBL" id="GJM85983.1"/>
    </source>
</evidence>
<evidence type="ECO:0000313" key="2">
    <source>
        <dbReference type="EMBL" id="GJM85355.1"/>
    </source>
</evidence>
<evidence type="ECO:0000256" key="1">
    <source>
        <dbReference type="SAM" id="SignalP"/>
    </source>
</evidence>
<keyword evidence="4" id="KW-1185">Reference proteome</keyword>
<name>A0AAV5BI94_ELECO</name>
<reference evidence="2" key="1">
    <citation type="journal article" date="2018" name="DNA Res.">
        <title>Multiple hybrid de novo genome assembly of finger millet, an orphan allotetraploid crop.</title>
        <authorList>
            <person name="Hatakeyama M."/>
            <person name="Aluri S."/>
            <person name="Balachadran M.T."/>
            <person name="Sivarajan S.R."/>
            <person name="Patrignani A."/>
            <person name="Gruter S."/>
            <person name="Poveda L."/>
            <person name="Shimizu-Inatsugi R."/>
            <person name="Baeten J."/>
            <person name="Francoijs K.J."/>
            <person name="Nataraja K.N."/>
            <person name="Reddy Y.A.N."/>
            <person name="Phadnis S."/>
            <person name="Ravikumar R.L."/>
            <person name="Schlapbach R."/>
            <person name="Sreeman S.M."/>
            <person name="Shimizu K.K."/>
        </authorList>
    </citation>
    <scope>NUCLEOTIDE SEQUENCE</scope>
</reference>
<accession>A0AAV5BI94</accession>
<proteinExistence type="predicted"/>
<feature type="signal peptide" evidence="1">
    <location>
        <begin position="1"/>
        <end position="15"/>
    </location>
</feature>
<dbReference type="Proteomes" id="UP001054889">
    <property type="component" value="Unassembled WGS sequence"/>
</dbReference>
<protein>
    <submittedName>
        <fullName evidence="2">Uncharacterized protein</fullName>
    </submittedName>
</protein>
<evidence type="ECO:0000313" key="4">
    <source>
        <dbReference type="Proteomes" id="UP001054889"/>
    </source>
</evidence>
<dbReference type="EMBL" id="BQKI01000001">
    <property type="protein sequence ID" value="GJM85983.1"/>
    <property type="molecule type" value="Genomic_DNA"/>
</dbReference>
<comment type="caution">
    <text evidence="2">The sequence shown here is derived from an EMBL/GenBank/DDBJ whole genome shotgun (WGS) entry which is preliminary data.</text>
</comment>
<feature type="chain" id="PRO_5044714499" evidence="1">
    <location>
        <begin position="16"/>
        <end position="51"/>
    </location>
</feature>